<reference evidence="4 5" key="1">
    <citation type="submission" date="2020-11" db="EMBL/GenBank/DDBJ databases">
        <title>WGS of Herminiimonas contaminans strain Marseille-Q4544 isolated from planarians Schmidtea mediterranea.</title>
        <authorList>
            <person name="Kangale L."/>
        </authorList>
    </citation>
    <scope>NUCLEOTIDE SEQUENCE [LARGE SCALE GENOMIC DNA]</scope>
    <source>
        <strain evidence="4 5">Marseille-Q4544</strain>
    </source>
</reference>
<gene>
    <name evidence="4" type="ORF">IXC47_15300</name>
</gene>
<keyword evidence="1" id="KW-0808">Transferase</keyword>
<evidence type="ECO:0000256" key="2">
    <source>
        <dbReference type="ARBA" id="ARBA00023315"/>
    </source>
</evidence>
<evidence type="ECO:0000256" key="1">
    <source>
        <dbReference type="ARBA" id="ARBA00022679"/>
    </source>
</evidence>
<comment type="caution">
    <text evidence="4">The sequence shown here is derived from an EMBL/GenBank/DDBJ whole genome shotgun (WGS) entry which is preliminary data.</text>
</comment>
<feature type="domain" description="N-acetyltransferase" evidence="3">
    <location>
        <begin position="15"/>
        <end position="152"/>
    </location>
</feature>
<evidence type="ECO:0000313" key="5">
    <source>
        <dbReference type="Proteomes" id="UP000657372"/>
    </source>
</evidence>
<sequence length="154" mass="17017">MSTYPNQHLSTVDNSEFALLTEIWEQSVRATHDFLSEADIRDLKPRVLNDYLPLMALRAYRDEAGNVQGFIGALNGKIEMLFIAPGSRGRGIGKALVRYAVDIMGAHELDVNEQNPQALGFYQRMGFEVVGRSALDGQGNPFPLLHMKLAATPA</sequence>
<dbReference type="Pfam" id="PF00583">
    <property type="entry name" value="Acetyltransf_1"/>
    <property type="match status" value="1"/>
</dbReference>
<dbReference type="RefSeq" id="WP_195876189.1">
    <property type="nucleotide sequence ID" value="NZ_JADOEL010000014.1"/>
</dbReference>
<dbReference type="PANTHER" id="PTHR43800:SF1">
    <property type="entry name" value="PEPTIDYL-LYSINE N-ACETYLTRANSFERASE YJAB"/>
    <property type="match status" value="1"/>
</dbReference>
<accession>A0ABS0EZ09</accession>
<dbReference type="InterPro" id="IPR016181">
    <property type="entry name" value="Acyl_CoA_acyltransferase"/>
</dbReference>
<protein>
    <submittedName>
        <fullName evidence="4">GNAT family N-acetyltransferase</fullName>
    </submittedName>
</protein>
<proteinExistence type="predicted"/>
<organism evidence="4 5">
    <name type="scientific">Herminiimonas contaminans</name>
    <dbReference type="NCBI Taxonomy" id="1111140"/>
    <lineage>
        <taxon>Bacteria</taxon>
        <taxon>Pseudomonadati</taxon>
        <taxon>Pseudomonadota</taxon>
        <taxon>Betaproteobacteria</taxon>
        <taxon>Burkholderiales</taxon>
        <taxon>Oxalobacteraceae</taxon>
        <taxon>Herminiimonas</taxon>
    </lineage>
</organism>
<dbReference type="InterPro" id="IPR000182">
    <property type="entry name" value="GNAT_dom"/>
</dbReference>
<dbReference type="CDD" id="cd04301">
    <property type="entry name" value="NAT_SF"/>
    <property type="match status" value="1"/>
</dbReference>
<dbReference type="EMBL" id="JADOEL010000014">
    <property type="protein sequence ID" value="MBF8179053.1"/>
    <property type="molecule type" value="Genomic_DNA"/>
</dbReference>
<dbReference type="Gene3D" id="3.40.630.30">
    <property type="match status" value="1"/>
</dbReference>
<keyword evidence="2" id="KW-0012">Acyltransferase</keyword>
<keyword evidence="5" id="KW-1185">Reference proteome</keyword>
<name>A0ABS0EZ09_9BURK</name>
<dbReference type="PANTHER" id="PTHR43800">
    <property type="entry name" value="PEPTIDYL-LYSINE N-ACETYLTRANSFERASE YJAB"/>
    <property type="match status" value="1"/>
</dbReference>
<evidence type="ECO:0000259" key="3">
    <source>
        <dbReference type="PROSITE" id="PS51186"/>
    </source>
</evidence>
<dbReference type="Proteomes" id="UP000657372">
    <property type="component" value="Unassembled WGS sequence"/>
</dbReference>
<dbReference type="SUPFAM" id="SSF55729">
    <property type="entry name" value="Acyl-CoA N-acyltransferases (Nat)"/>
    <property type="match status" value="1"/>
</dbReference>
<dbReference type="PROSITE" id="PS51186">
    <property type="entry name" value="GNAT"/>
    <property type="match status" value="1"/>
</dbReference>
<evidence type="ECO:0000313" key="4">
    <source>
        <dbReference type="EMBL" id="MBF8179053.1"/>
    </source>
</evidence>